<keyword evidence="1 4" id="KW-0732">Signal</keyword>
<dbReference type="Proteomes" id="UP001529491">
    <property type="component" value="Chromosome"/>
</dbReference>
<dbReference type="Gene3D" id="1.10.1130.10">
    <property type="entry name" value="Flavocytochrome C3, Chain A"/>
    <property type="match status" value="2"/>
</dbReference>
<evidence type="ECO:0000313" key="7">
    <source>
        <dbReference type="Proteomes" id="UP001529491"/>
    </source>
</evidence>
<reference evidence="6 7" key="1">
    <citation type="submission" date="2023-10" db="EMBL/GenBank/DDBJ databases">
        <title>Complete genome sequence of Shewanella sp. DAU334.</title>
        <authorList>
            <person name="Lee Y.-S."/>
            <person name="Jeong H.-R."/>
            <person name="Hwang E.-J."/>
            <person name="Choi Y.-L."/>
            <person name="Kim G.-D."/>
        </authorList>
    </citation>
    <scope>NUCLEOTIDE SEQUENCE [LARGE SCALE GENOMIC DNA]</scope>
    <source>
        <strain evidence="6 7">DAU334</strain>
    </source>
</reference>
<dbReference type="CDD" id="cd08168">
    <property type="entry name" value="Cytochrom_C3"/>
    <property type="match status" value="1"/>
</dbReference>
<gene>
    <name evidence="6" type="ORF">RGE70_08160</name>
</gene>
<organism evidence="6 7">
    <name type="scientific">Shewanella youngdeokensis</name>
    <dbReference type="NCBI Taxonomy" id="2999068"/>
    <lineage>
        <taxon>Bacteria</taxon>
        <taxon>Pseudomonadati</taxon>
        <taxon>Pseudomonadota</taxon>
        <taxon>Gammaproteobacteria</taxon>
        <taxon>Alteromonadales</taxon>
        <taxon>Shewanellaceae</taxon>
        <taxon>Shewanella</taxon>
    </lineage>
</organism>
<dbReference type="Pfam" id="PF13432">
    <property type="entry name" value="TPR_16"/>
    <property type="match status" value="1"/>
</dbReference>
<evidence type="ECO:0000259" key="5">
    <source>
        <dbReference type="Pfam" id="PF13435"/>
    </source>
</evidence>
<dbReference type="RefSeq" id="WP_310470983.1">
    <property type="nucleotide sequence ID" value="NZ_CP136522.1"/>
</dbReference>
<sequence>MTKKKLLAFRWFRPNVLHVVALFSLFAISHSFAADFVGSFQCQQCHQQAFDDWTGSDHDMAMKHADKDTVAGNFDTQFTYQGKQNRFFTKGDEYWVNIEDANGQFNDYKISYTFGIDPLQQYMVEFDDGRVQLIPFAWDNRPKAESGQKWFHLYPDNSAKHDDFFWQNVGQNWNFMCADCHSTNVKKNYDFENNRFKTTFSEINVGCEACHGAASEHMAWANKPGEKPAANGFNRSLIKPVSNWTWPTSAHSKANSDSSASHTATPVSVQHSDQLQTCAQCHSRRLQINDSNSLVNSDFGDRYQLNLIGQDLYYDDGQVFDEDYVYGSFLQSKMHKNGVVCSNCHNPHSTKVVLPDNTLCSQCHSPAEFDTTAHHQHKTGSTGAQCVNCHMPQTTYMQIDKRRDHSFSIPNPGNSERIGTPNACNQCHQDKDIAWAVEKTTTWYPTLNTFDSKHFSTAFAGARAGIPAAAEQLSYIAQDIKQPGIIRAAAIERLQQYPGRNGIVAIARAIRQDDPLLRFATIQGSTPYPIADRWRILAPLLTDDVLMVRSQAAGALASFWPELTPEQQMQLTAPLAEYVEVLKFNGDRGFARTNLAHLYANQGKVTQAIAEYKAAIAVQANYAAAYVNLADLYRGQNQESLAIETLQQGIQAQPTSGTLQFSMALALLRKKQTEKALEYLVKATELEPNNGRFWYVYAIAITPTSVSKAGTAFNKAYQVSGNPQYLYALCELMLSNNAPQAKQCLQELSSRAPAEAVQQLKDRFNQ</sequence>
<dbReference type="InterPro" id="IPR036280">
    <property type="entry name" value="Multihaem_cyt_sf"/>
</dbReference>
<feature type="repeat" description="TPR" evidence="2">
    <location>
        <begin position="657"/>
        <end position="690"/>
    </location>
</feature>
<dbReference type="InterPro" id="IPR011990">
    <property type="entry name" value="TPR-like_helical_dom_sf"/>
</dbReference>
<feature type="domain" description="Cytochrome c-552/4" evidence="5">
    <location>
        <begin position="41"/>
        <end position="69"/>
    </location>
</feature>
<evidence type="ECO:0000313" key="6">
    <source>
        <dbReference type="EMBL" id="WOT06710.1"/>
    </source>
</evidence>
<protein>
    <submittedName>
        <fullName evidence="6">Multiheme c-type cytochrome</fullName>
    </submittedName>
</protein>
<dbReference type="SUPFAM" id="SSF48452">
    <property type="entry name" value="TPR-like"/>
    <property type="match status" value="1"/>
</dbReference>
<dbReference type="InterPro" id="IPR019734">
    <property type="entry name" value="TPR_rpt"/>
</dbReference>
<accession>A0ABZ0K2C8</accession>
<feature type="signal peptide" evidence="4">
    <location>
        <begin position="1"/>
        <end position="33"/>
    </location>
</feature>
<dbReference type="SMART" id="SM00028">
    <property type="entry name" value="TPR"/>
    <property type="match status" value="3"/>
</dbReference>
<dbReference type="InterPro" id="IPR051829">
    <property type="entry name" value="Multiheme_Cytochr_ET"/>
</dbReference>
<evidence type="ECO:0000256" key="3">
    <source>
        <dbReference type="SAM" id="MobiDB-lite"/>
    </source>
</evidence>
<proteinExistence type="predicted"/>
<feature type="repeat" description="TPR" evidence="2">
    <location>
        <begin position="623"/>
        <end position="656"/>
    </location>
</feature>
<evidence type="ECO:0000256" key="1">
    <source>
        <dbReference type="ARBA" id="ARBA00022729"/>
    </source>
</evidence>
<feature type="chain" id="PRO_5047549871" evidence="4">
    <location>
        <begin position="34"/>
        <end position="766"/>
    </location>
</feature>
<dbReference type="EMBL" id="CP136522">
    <property type="protein sequence ID" value="WOT06710.1"/>
    <property type="molecule type" value="Genomic_DNA"/>
</dbReference>
<dbReference type="SUPFAM" id="SSF48695">
    <property type="entry name" value="Multiheme cytochromes"/>
    <property type="match status" value="1"/>
</dbReference>
<keyword evidence="7" id="KW-1185">Reference proteome</keyword>
<evidence type="ECO:0000256" key="2">
    <source>
        <dbReference type="PROSITE-ProRule" id="PRU00339"/>
    </source>
</evidence>
<name>A0ABZ0K2C8_9GAMM</name>
<dbReference type="Pfam" id="PF13181">
    <property type="entry name" value="TPR_8"/>
    <property type="match status" value="1"/>
</dbReference>
<keyword evidence="2" id="KW-0802">TPR repeat</keyword>
<evidence type="ECO:0000256" key="4">
    <source>
        <dbReference type="SAM" id="SignalP"/>
    </source>
</evidence>
<feature type="domain" description="Cytochrome c-552/4" evidence="5">
    <location>
        <begin position="171"/>
        <end position="212"/>
    </location>
</feature>
<dbReference type="InterPro" id="IPR023155">
    <property type="entry name" value="Cyt_c-552/4"/>
</dbReference>
<dbReference type="PANTHER" id="PTHR35038">
    <property type="entry name" value="DISSIMILATORY SULFITE REDUCTASE SIRA"/>
    <property type="match status" value="1"/>
</dbReference>
<feature type="region of interest" description="Disordered" evidence="3">
    <location>
        <begin position="248"/>
        <end position="268"/>
    </location>
</feature>
<dbReference type="PANTHER" id="PTHR35038:SF8">
    <property type="entry name" value="C-TYPE POLYHEME CYTOCHROME OMCC"/>
    <property type="match status" value="1"/>
</dbReference>
<dbReference type="Gene3D" id="1.25.40.10">
    <property type="entry name" value="Tetratricopeptide repeat domain"/>
    <property type="match status" value="2"/>
</dbReference>
<dbReference type="PROSITE" id="PS50005">
    <property type="entry name" value="TPR"/>
    <property type="match status" value="2"/>
</dbReference>
<dbReference type="Pfam" id="PF13435">
    <property type="entry name" value="Cytochrome_C554"/>
    <property type="match status" value="2"/>
</dbReference>